<dbReference type="OrthoDB" id="2157530at2759"/>
<keyword evidence="2" id="KW-1185">Reference proteome</keyword>
<reference evidence="1" key="1">
    <citation type="journal article" date="2020" name="Stud. Mycol.">
        <title>101 Dothideomycetes genomes: a test case for predicting lifestyles and emergence of pathogens.</title>
        <authorList>
            <person name="Haridas S."/>
            <person name="Albert R."/>
            <person name="Binder M."/>
            <person name="Bloem J."/>
            <person name="Labutti K."/>
            <person name="Salamov A."/>
            <person name="Andreopoulos B."/>
            <person name="Baker S."/>
            <person name="Barry K."/>
            <person name="Bills G."/>
            <person name="Bluhm B."/>
            <person name="Cannon C."/>
            <person name="Castanera R."/>
            <person name="Culley D."/>
            <person name="Daum C."/>
            <person name="Ezra D."/>
            <person name="Gonzalez J."/>
            <person name="Henrissat B."/>
            <person name="Kuo A."/>
            <person name="Liang C."/>
            <person name="Lipzen A."/>
            <person name="Lutzoni F."/>
            <person name="Magnuson J."/>
            <person name="Mondo S."/>
            <person name="Nolan M."/>
            <person name="Ohm R."/>
            <person name="Pangilinan J."/>
            <person name="Park H.-J."/>
            <person name="Ramirez L."/>
            <person name="Alfaro M."/>
            <person name="Sun H."/>
            <person name="Tritt A."/>
            <person name="Yoshinaga Y."/>
            <person name="Zwiers L.-H."/>
            <person name="Turgeon B."/>
            <person name="Goodwin S."/>
            <person name="Spatafora J."/>
            <person name="Crous P."/>
            <person name="Grigoriev I."/>
        </authorList>
    </citation>
    <scope>NUCLEOTIDE SEQUENCE</scope>
    <source>
        <strain evidence="1">CBS 110217</strain>
    </source>
</reference>
<accession>A0A9P4H268</accession>
<dbReference type="Pfam" id="PF26639">
    <property type="entry name" value="Het-6_barrel"/>
    <property type="match status" value="1"/>
</dbReference>
<gene>
    <name evidence="1" type="ORF">EK21DRAFT_92947</name>
</gene>
<dbReference type="Proteomes" id="UP000799777">
    <property type="component" value="Unassembled WGS sequence"/>
</dbReference>
<proteinExistence type="predicted"/>
<evidence type="ECO:0000313" key="2">
    <source>
        <dbReference type="Proteomes" id="UP000799777"/>
    </source>
</evidence>
<name>A0A9P4H268_9PLEO</name>
<evidence type="ECO:0000313" key="1">
    <source>
        <dbReference type="EMBL" id="KAF2025760.1"/>
    </source>
</evidence>
<dbReference type="AlphaFoldDB" id="A0A9P4H268"/>
<dbReference type="PANTHER" id="PTHR24148:SF64">
    <property type="entry name" value="HETEROKARYON INCOMPATIBILITY DOMAIN-CONTAINING PROTEIN"/>
    <property type="match status" value="1"/>
</dbReference>
<protein>
    <submittedName>
        <fullName evidence="1">Uncharacterized protein</fullName>
    </submittedName>
</protein>
<dbReference type="EMBL" id="ML978257">
    <property type="protein sequence ID" value="KAF2025760.1"/>
    <property type="molecule type" value="Genomic_DNA"/>
</dbReference>
<dbReference type="InterPro" id="IPR052895">
    <property type="entry name" value="HetReg/Transcr_Mod"/>
</dbReference>
<sequence length="118" mass="13331">MIPDPNIADVHGDLTHLHWVDWDRLRPESFFDSGMNDFWEFERRIVTTKTGFLGLAPAEAEAGDSIAIPYGCDNPVVLRSCKDGYRYVGECYIDGLMDGEAIEAVERGEYKEETITIV</sequence>
<comment type="caution">
    <text evidence="1">The sequence shown here is derived from an EMBL/GenBank/DDBJ whole genome shotgun (WGS) entry which is preliminary data.</text>
</comment>
<organism evidence="1 2">
    <name type="scientific">Setomelanomma holmii</name>
    <dbReference type="NCBI Taxonomy" id="210430"/>
    <lineage>
        <taxon>Eukaryota</taxon>
        <taxon>Fungi</taxon>
        <taxon>Dikarya</taxon>
        <taxon>Ascomycota</taxon>
        <taxon>Pezizomycotina</taxon>
        <taxon>Dothideomycetes</taxon>
        <taxon>Pleosporomycetidae</taxon>
        <taxon>Pleosporales</taxon>
        <taxon>Pleosporineae</taxon>
        <taxon>Phaeosphaeriaceae</taxon>
        <taxon>Setomelanomma</taxon>
    </lineage>
</organism>
<dbReference type="PANTHER" id="PTHR24148">
    <property type="entry name" value="ANKYRIN REPEAT DOMAIN-CONTAINING PROTEIN 39 HOMOLOG-RELATED"/>
    <property type="match status" value="1"/>
</dbReference>